<evidence type="ECO:0000313" key="1">
    <source>
        <dbReference type="EMBL" id="QJA71210.1"/>
    </source>
</evidence>
<protein>
    <submittedName>
        <fullName evidence="2">Uncharacterized protein</fullName>
    </submittedName>
</protein>
<sequence>MAKYAGVTNDIMTQAVVQTFLANSADGESADDLTKLAVKDQSGAGSYATQILIAETLTADRVLTLDLNNADRTIDLTGNLTLSGNLTTTGAYNLTLALGATVTLTLPATNDVLVGRDTTDTLTAKTLTAPDINGGTVDSVTSLSIRSTGAAYDLKFATAVVFGANRTLTITIPDANTALTLTGDLIRSGAHSLTLTTTGTTDVTLPTSGTLITNAVTTLSSLVSIGTIATGTWNASVITVPYGGTGLATLTDHGVVLGSGTGAVSVTSAGTAGQPLMSGGSGADPDWGTLGVNYGGTGATTLTDHGILLGSGTGAITPLGSATNGQLPIGSTGADPVLATITATANETTVANGAGTITIGIADDVVIPTSITIPNTGLHILDTNASHDMIVACGTDISADRTLTISIPDAAVALTLTGDFIRSGAHSLTLTTTNTTDVTLPTTGTLATLDGTETLTAKTLTAPDINGGTVDSVTSLSIRSTGAAYDLSFATAVVFGANRALNITIPDADTALTLTGDFIRSGAHSLTLTTTNTTDVTLPTTGTLATLDGVETLTQKSLTSAVNTGDTEIGLINLTDDTELTIAAGVITATQSWHTVDTAADGATDDLDTINGGTEGDLLIISPNNAARTVVAKHGTGNLNLASGADFTMDEDDDFLMLLYDGTNWQELSRSENHA</sequence>
<organism evidence="2">
    <name type="scientific">viral metagenome</name>
    <dbReference type="NCBI Taxonomy" id="1070528"/>
    <lineage>
        <taxon>unclassified sequences</taxon>
        <taxon>metagenomes</taxon>
        <taxon>organismal metagenomes</taxon>
    </lineage>
</organism>
<dbReference type="EMBL" id="MT142584">
    <property type="protein sequence ID" value="QJA85612.1"/>
    <property type="molecule type" value="Genomic_DNA"/>
</dbReference>
<gene>
    <name evidence="1" type="ORF">MM415A03336_0006</name>
    <name evidence="2" type="ORF">MM415B02199_0017</name>
</gene>
<name>A0A6M3KV48_9ZZZZ</name>
<dbReference type="EMBL" id="MT141855">
    <property type="protein sequence ID" value="QJA71210.1"/>
    <property type="molecule type" value="Genomic_DNA"/>
</dbReference>
<evidence type="ECO:0000313" key="2">
    <source>
        <dbReference type="EMBL" id="QJA85612.1"/>
    </source>
</evidence>
<accession>A0A6M3KV48</accession>
<dbReference type="AlphaFoldDB" id="A0A6M3KV48"/>
<proteinExistence type="predicted"/>
<reference evidence="2" key="1">
    <citation type="submission" date="2020-03" db="EMBL/GenBank/DDBJ databases">
        <title>The deep terrestrial virosphere.</title>
        <authorList>
            <person name="Holmfeldt K."/>
            <person name="Nilsson E."/>
            <person name="Simone D."/>
            <person name="Lopez-Fernandez M."/>
            <person name="Wu X."/>
            <person name="de Brujin I."/>
            <person name="Lundin D."/>
            <person name="Andersson A."/>
            <person name="Bertilsson S."/>
            <person name="Dopson M."/>
        </authorList>
    </citation>
    <scope>NUCLEOTIDE SEQUENCE</scope>
    <source>
        <strain evidence="1">MM415A03336</strain>
        <strain evidence="2">MM415B02199</strain>
    </source>
</reference>